<dbReference type="GO" id="GO:0005886">
    <property type="term" value="C:plasma membrane"/>
    <property type="evidence" value="ECO:0007669"/>
    <property type="project" value="UniProtKB-SubCell"/>
</dbReference>
<accession>A0A2T1NKK8</accession>
<keyword evidence="3" id="KW-1003">Cell membrane</keyword>
<name>A0A2T1NKK8_9FLAO</name>
<gene>
    <name evidence="11" type="ORF">C7H61_02710</name>
</gene>
<evidence type="ECO:0000256" key="3">
    <source>
        <dbReference type="ARBA" id="ARBA00022475"/>
    </source>
</evidence>
<keyword evidence="2" id="KW-0813">Transport</keyword>
<sequence length="264" mass="29503">MNAKNQNIILKTKNLDIGYISKKKETPIAKNINISLNKGELIALVGGNGIGKSTLLRTLTKVQPALNGDIFIKEKSLKNYNNLELAKVMSLVLTESISSKNLSVFELVALGRQPYTNWIGNLTTTDLEAVKKAIQLTNIEDLQHKKCFELSDGQLQKVMITRALAQDTPIIILDEPTTHLDMYHKAYLLKLLKQLTIDTGKTILFSSHEIDLAIQLCDSMIVMTKDQVVSDQPCNLISKGIFESLFPKDLIVFDEKTGSFRVKK</sequence>
<dbReference type="SMART" id="SM00382">
    <property type="entry name" value="AAA"/>
    <property type="match status" value="1"/>
</dbReference>
<evidence type="ECO:0000256" key="9">
    <source>
        <dbReference type="ARBA" id="ARBA00023136"/>
    </source>
</evidence>
<evidence type="ECO:0000256" key="4">
    <source>
        <dbReference type="ARBA" id="ARBA00022496"/>
    </source>
</evidence>
<evidence type="ECO:0000256" key="8">
    <source>
        <dbReference type="ARBA" id="ARBA00023065"/>
    </source>
</evidence>
<keyword evidence="6 11" id="KW-0067">ATP-binding</keyword>
<dbReference type="GO" id="GO:0005524">
    <property type="term" value="F:ATP binding"/>
    <property type="evidence" value="ECO:0007669"/>
    <property type="project" value="UniProtKB-KW"/>
</dbReference>
<dbReference type="InterPro" id="IPR003439">
    <property type="entry name" value="ABC_transporter-like_ATP-bd"/>
</dbReference>
<dbReference type="EMBL" id="PXOT01000015">
    <property type="protein sequence ID" value="PSG93441.1"/>
    <property type="molecule type" value="Genomic_DNA"/>
</dbReference>
<dbReference type="PROSITE" id="PS50893">
    <property type="entry name" value="ABC_TRANSPORTER_2"/>
    <property type="match status" value="1"/>
</dbReference>
<dbReference type="PANTHER" id="PTHR42771">
    <property type="entry name" value="IRON(3+)-HYDROXAMATE IMPORT ATP-BINDING PROTEIN FHUC"/>
    <property type="match status" value="1"/>
</dbReference>
<dbReference type="InterPro" id="IPR027417">
    <property type="entry name" value="P-loop_NTPase"/>
</dbReference>
<evidence type="ECO:0000259" key="10">
    <source>
        <dbReference type="PROSITE" id="PS50893"/>
    </source>
</evidence>
<keyword evidence="4" id="KW-0410">Iron transport</keyword>
<proteinExistence type="predicted"/>
<dbReference type="OrthoDB" id="9787851at2"/>
<dbReference type="PANTHER" id="PTHR42771:SF3">
    <property type="entry name" value="PETROBACTIN IMPORT ATP-BINDING PROTEIN YCLP"/>
    <property type="match status" value="1"/>
</dbReference>
<dbReference type="AlphaFoldDB" id="A0A2T1NKK8"/>
<evidence type="ECO:0000256" key="6">
    <source>
        <dbReference type="ARBA" id="ARBA00022840"/>
    </source>
</evidence>
<evidence type="ECO:0000256" key="2">
    <source>
        <dbReference type="ARBA" id="ARBA00022448"/>
    </source>
</evidence>
<comment type="subcellular location">
    <subcellularLocation>
        <location evidence="1">Cell membrane</location>
        <topology evidence="1">Peripheral membrane protein</topology>
    </subcellularLocation>
</comment>
<keyword evidence="5" id="KW-0547">Nucleotide-binding</keyword>
<protein>
    <submittedName>
        <fullName evidence="11">ABC transporter ATP-binding protein</fullName>
    </submittedName>
</protein>
<evidence type="ECO:0000313" key="11">
    <source>
        <dbReference type="EMBL" id="PSG93441.1"/>
    </source>
</evidence>
<dbReference type="Pfam" id="PF00005">
    <property type="entry name" value="ABC_tran"/>
    <property type="match status" value="1"/>
</dbReference>
<dbReference type="Gene3D" id="3.40.50.300">
    <property type="entry name" value="P-loop containing nucleotide triphosphate hydrolases"/>
    <property type="match status" value="1"/>
</dbReference>
<dbReference type="InterPro" id="IPR003593">
    <property type="entry name" value="AAA+_ATPase"/>
</dbReference>
<dbReference type="GO" id="GO:0016887">
    <property type="term" value="F:ATP hydrolysis activity"/>
    <property type="evidence" value="ECO:0007669"/>
    <property type="project" value="InterPro"/>
</dbReference>
<dbReference type="CDD" id="cd03214">
    <property type="entry name" value="ABC_Iron-Siderophores_B12_Hemin"/>
    <property type="match status" value="1"/>
</dbReference>
<feature type="domain" description="ABC transporter" evidence="10">
    <location>
        <begin position="10"/>
        <end position="250"/>
    </location>
</feature>
<dbReference type="SUPFAM" id="SSF52540">
    <property type="entry name" value="P-loop containing nucleoside triphosphate hydrolases"/>
    <property type="match status" value="1"/>
</dbReference>
<dbReference type="FunFam" id="3.40.50.300:FF:000134">
    <property type="entry name" value="Iron-enterobactin ABC transporter ATP-binding protein"/>
    <property type="match status" value="1"/>
</dbReference>
<keyword evidence="7" id="KW-0408">Iron</keyword>
<keyword evidence="8" id="KW-0406">Ion transport</keyword>
<dbReference type="GO" id="GO:0006826">
    <property type="term" value="P:iron ion transport"/>
    <property type="evidence" value="ECO:0007669"/>
    <property type="project" value="UniProtKB-KW"/>
</dbReference>
<evidence type="ECO:0000256" key="5">
    <source>
        <dbReference type="ARBA" id="ARBA00022741"/>
    </source>
</evidence>
<comment type="caution">
    <text evidence="11">The sequence shown here is derived from an EMBL/GenBank/DDBJ whole genome shotgun (WGS) entry which is preliminary data.</text>
</comment>
<dbReference type="RefSeq" id="WP_106676884.1">
    <property type="nucleotide sequence ID" value="NZ_JACHWV010000001.1"/>
</dbReference>
<dbReference type="Proteomes" id="UP000238430">
    <property type="component" value="Unassembled WGS sequence"/>
</dbReference>
<evidence type="ECO:0000256" key="1">
    <source>
        <dbReference type="ARBA" id="ARBA00004202"/>
    </source>
</evidence>
<dbReference type="InterPro" id="IPR051535">
    <property type="entry name" value="Siderophore_ABC-ATPase"/>
</dbReference>
<keyword evidence="9" id="KW-0472">Membrane</keyword>
<keyword evidence="12" id="KW-1185">Reference proteome</keyword>
<organism evidence="11 12">
    <name type="scientific">Mesoflavibacter zeaxanthinifaciens subsp. sabulilitoris</name>
    <dbReference type="NCBI Taxonomy" id="1520893"/>
    <lineage>
        <taxon>Bacteria</taxon>
        <taxon>Pseudomonadati</taxon>
        <taxon>Bacteroidota</taxon>
        <taxon>Flavobacteriia</taxon>
        <taxon>Flavobacteriales</taxon>
        <taxon>Flavobacteriaceae</taxon>
        <taxon>Mesoflavibacter</taxon>
    </lineage>
</organism>
<evidence type="ECO:0000256" key="7">
    <source>
        <dbReference type="ARBA" id="ARBA00023004"/>
    </source>
</evidence>
<reference evidence="11 12" key="1">
    <citation type="submission" date="2018-03" db="EMBL/GenBank/DDBJ databases">
        <title>Mesoflavibacter sp. HG37 and Mesoflavibacter sp. HG96 sp.nov., two marine bacteria isolated from seawater of Western Pacific Ocean.</title>
        <authorList>
            <person name="Cheng H."/>
            <person name="Wu Y.-H."/>
            <person name="Guo L.-L."/>
            <person name="Xu X.-W."/>
        </authorList>
    </citation>
    <scope>NUCLEOTIDE SEQUENCE [LARGE SCALE GENOMIC DNA]</scope>
    <source>
        <strain evidence="11 12">KCTC 42117</strain>
    </source>
</reference>
<evidence type="ECO:0000313" key="12">
    <source>
        <dbReference type="Proteomes" id="UP000238430"/>
    </source>
</evidence>